<accession>A0ABR1DNX0</accession>
<sequence length="507" mass="57144">MSNSNSRFTTPLRTKPLTQQHRASVMSKRTFIPKWNSHHRPPVVFGGYRRSTRSSTRQFSKPQALEAADGRVRLYSDAIVKGPKQQGVTTHERLTQRVGMFRNAKHSKVVVNDLSTAVRQACNKQINRLVAADNFCGEVSSPVPNPSAKDVRQTSRVQLNCQPISNESTDDCEHPEEWLKYAYKSTTINDSGYEPILRRKRTALGDNRVPSCCKNENEQQSHTADRSRRSILKKSANVKTSDEDDSDDCSYLYQDTSIAPVQQLQRRQNAVAEIAAEHRERMRTPECRKEQMQLNFPKNSRSFLSLGDISARILSALPPIYLRDDHHDKYDAVALRLLADNIKRSKTGPGSNSSLIRSFLDRTGCIAVGEETSQLDDNAYENVFQDYPLGFNLLSSPGTPELEKLFNRTVGASKLEDDPEFSMHPDQQTFHFPTNTNQVSSLMTPASLHSNHQEATLYHSKKASPENYHGSVADFKFPFSRSPSSSASSSPGSEIRFDWTIPEANKY</sequence>
<feature type="region of interest" description="Disordered" evidence="1">
    <location>
        <begin position="1"/>
        <end position="24"/>
    </location>
</feature>
<keyword evidence="3" id="KW-1185">Reference proteome</keyword>
<feature type="compositionally biased region" description="Basic and acidic residues" evidence="1">
    <location>
        <begin position="215"/>
        <end position="228"/>
    </location>
</feature>
<feature type="compositionally biased region" description="Polar residues" evidence="1">
    <location>
        <begin position="1"/>
        <end position="22"/>
    </location>
</feature>
<evidence type="ECO:0000313" key="2">
    <source>
        <dbReference type="EMBL" id="KAK6751868.1"/>
    </source>
</evidence>
<reference evidence="2 3" key="1">
    <citation type="submission" date="2023-08" db="EMBL/GenBank/DDBJ databases">
        <title>A Necator americanus chromosomal reference genome.</title>
        <authorList>
            <person name="Ilik V."/>
            <person name="Petrzelkova K.J."/>
            <person name="Pardy F."/>
            <person name="Fuh T."/>
            <person name="Niatou-Singa F.S."/>
            <person name="Gouil Q."/>
            <person name="Baker L."/>
            <person name="Ritchie M.E."/>
            <person name="Jex A.R."/>
            <person name="Gazzola D."/>
            <person name="Li H."/>
            <person name="Toshio Fujiwara R."/>
            <person name="Zhan B."/>
            <person name="Aroian R.V."/>
            <person name="Pafco B."/>
            <person name="Schwarz E.M."/>
        </authorList>
    </citation>
    <scope>NUCLEOTIDE SEQUENCE [LARGE SCALE GENOMIC DNA]</scope>
    <source>
        <strain evidence="2 3">Aroian</strain>
        <tissue evidence="2">Whole animal</tissue>
    </source>
</reference>
<dbReference type="Proteomes" id="UP001303046">
    <property type="component" value="Unassembled WGS sequence"/>
</dbReference>
<gene>
    <name evidence="2" type="primary">Necator_chrIV.g16646</name>
    <name evidence="2" type="ORF">RB195_003349</name>
</gene>
<dbReference type="EMBL" id="JAVFWL010000004">
    <property type="protein sequence ID" value="KAK6751868.1"/>
    <property type="molecule type" value="Genomic_DNA"/>
</dbReference>
<evidence type="ECO:0000256" key="1">
    <source>
        <dbReference type="SAM" id="MobiDB-lite"/>
    </source>
</evidence>
<protein>
    <submittedName>
        <fullName evidence="2">Uncharacterized protein</fullName>
    </submittedName>
</protein>
<organism evidence="2 3">
    <name type="scientific">Necator americanus</name>
    <name type="common">Human hookworm</name>
    <dbReference type="NCBI Taxonomy" id="51031"/>
    <lineage>
        <taxon>Eukaryota</taxon>
        <taxon>Metazoa</taxon>
        <taxon>Ecdysozoa</taxon>
        <taxon>Nematoda</taxon>
        <taxon>Chromadorea</taxon>
        <taxon>Rhabditida</taxon>
        <taxon>Rhabditina</taxon>
        <taxon>Rhabditomorpha</taxon>
        <taxon>Strongyloidea</taxon>
        <taxon>Ancylostomatidae</taxon>
        <taxon>Bunostominae</taxon>
        <taxon>Necator</taxon>
    </lineage>
</organism>
<proteinExistence type="predicted"/>
<comment type="caution">
    <text evidence="2">The sequence shown here is derived from an EMBL/GenBank/DDBJ whole genome shotgun (WGS) entry which is preliminary data.</text>
</comment>
<name>A0ABR1DNX0_NECAM</name>
<evidence type="ECO:0000313" key="3">
    <source>
        <dbReference type="Proteomes" id="UP001303046"/>
    </source>
</evidence>
<feature type="region of interest" description="Disordered" evidence="1">
    <location>
        <begin position="208"/>
        <end position="247"/>
    </location>
</feature>